<dbReference type="EMBL" id="JAWCUI010000048">
    <property type="protein sequence ID" value="KAL1891969.1"/>
    <property type="molecule type" value="Genomic_DNA"/>
</dbReference>
<reference evidence="1 2" key="1">
    <citation type="journal article" date="2024" name="IMA Fungus">
        <title>IMA Genome - F19 : A genome assembly and annotation guide to empower mycologists, including annotated draft genome sequences of Ceratocystis pirilliformis, Diaporthe australafricana, Fusarium ophioides, Paecilomyces lecythidis, and Sporothrix stenoceras.</title>
        <authorList>
            <person name="Aylward J."/>
            <person name="Wilson A.M."/>
            <person name="Visagie C.M."/>
            <person name="Spraker J."/>
            <person name="Barnes I."/>
            <person name="Buitendag C."/>
            <person name="Ceriani C."/>
            <person name="Del Mar Angel L."/>
            <person name="du Plessis D."/>
            <person name="Fuchs T."/>
            <person name="Gasser K."/>
            <person name="Kramer D."/>
            <person name="Li W."/>
            <person name="Munsamy K."/>
            <person name="Piso A."/>
            <person name="Price J.L."/>
            <person name="Sonnekus B."/>
            <person name="Thomas C."/>
            <person name="van der Nest A."/>
            <person name="van Dijk A."/>
            <person name="van Heerden A."/>
            <person name="van Vuuren N."/>
            <person name="Yilmaz N."/>
            <person name="Duong T.A."/>
            <person name="van der Merwe N.A."/>
            <person name="Wingfield M.J."/>
            <person name="Wingfield B.D."/>
        </authorList>
    </citation>
    <scope>NUCLEOTIDE SEQUENCE [LARGE SCALE GENOMIC DNA]</scope>
    <source>
        <strain evidence="1 2">CMW 5346</strain>
    </source>
</reference>
<name>A0ABR3YUA4_9PEZI</name>
<evidence type="ECO:0000313" key="1">
    <source>
        <dbReference type="EMBL" id="KAL1891969.1"/>
    </source>
</evidence>
<dbReference type="Proteomes" id="UP001583186">
    <property type="component" value="Unassembled WGS sequence"/>
</dbReference>
<accession>A0ABR3YUA4</accession>
<protein>
    <submittedName>
        <fullName evidence="1">Uncharacterized protein</fullName>
    </submittedName>
</protein>
<comment type="caution">
    <text evidence="1">The sequence shown here is derived from an EMBL/GenBank/DDBJ whole genome shotgun (WGS) entry which is preliminary data.</text>
</comment>
<proteinExistence type="predicted"/>
<gene>
    <name evidence="1" type="ORF">Sste5346_007313</name>
</gene>
<sequence>MSSLMEIYEGLTSVVPIGEVGSADFSMKPAIGMGALNGGTLVVVACPTRAIMAHIPHLPPSPSEAVISNSLTALQQTMNEVGAFFASLQAENILNFREKETKTMVLAAEDCNEELQETHHVIKAVSELRSLGLAPVIHPYPLEDNNSSSTSVMLINTDFGQCQEMPKLHLDDEFVE</sequence>
<keyword evidence="2" id="KW-1185">Reference proteome</keyword>
<organism evidence="1 2">
    <name type="scientific">Sporothrix stenoceras</name>
    <dbReference type="NCBI Taxonomy" id="5173"/>
    <lineage>
        <taxon>Eukaryota</taxon>
        <taxon>Fungi</taxon>
        <taxon>Dikarya</taxon>
        <taxon>Ascomycota</taxon>
        <taxon>Pezizomycotina</taxon>
        <taxon>Sordariomycetes</taxon>
        <taxon>Sordariomycetidae</taxon>
        <taxon>Ophiostomatales</taxon>
        <taxon>Ophiostomataceae</taxon>
        <taxon>Sporothrix</taxon>
    </lineage>
</organism>
<evidence type="ECO:0000313" key="2">
    <source>
        <dbReference type="Proteomes" id="UP001583186"/>
    </source>
</evidence>